<dbReference type="InterPro" id="IPR004294">
    <property type="entry name" value="Carotenoid_Oase"/>
</dbReference>
<keyword evidence="4 5" id="KW-0408">Iron</keyword>
<dbReference type="EMBL" id="CP012332">
    <property type="protein sequence ID" value="AKU91801.1"/>
    <property type="molecule type" value="Genomic_DNA"/>
</dbReference>
<reference evidence="6 7" key="1">
    <citation type="submission" date="2015-08" db="EMBL/GenBank/DDBJ databases">
        <authorList>
            <person name="Babu N.S."/>
            <person name="Beckwith C.J."/>
            <person name="Beseler K.G."/>
            <person name="Brison A."/>
            <person name="Carone J.V."/>
            <person name="Caskin T.P."/>
            <person name="Diamond M."/>
            <person name="Durham M.E."/>
            <person name="Foxe J.M."/>
            <person name="Go M."/>
            <person name="Henderson B.A."/>
            <person name="Jones I.B."/>
            <person name="McGettigan J.A."/>
            <person name="Micheletti S.J."/>
            <person name="Nasrallah M.E."/>
            <person name="Ortiz D."/>
            <person name="Piller C.R."/>
            <person name="Privatt S.R."/>
            <person name="Schneider S.L."/>
            <person name="Sharp S."/>
            <person name="Smith T.C."/>
            <person name="Stanton J.D."/>
            <person name="Ullery H.E."/>
            <person name="Wilson R.J."/>
            <person name="Serrano M.G."/>
            <person name="Buck G."/>
            <person name="Lee V."/>
            <person name="Wang Y."/>
            <person name="Carvalho R."/>
            <person name="Voegtly L."/>
            <person name="Shi R."/>
            <person name="Duckworth R."/>
            <person name="Johnson A."/>
            <person name="Loviza R."/>
            <person name="Walstead R."/>
            <person name="Shah Z."/>
            <person name="Kiflezghi M."/>
            <person name="Wade K."/>
            <person name="Ball S.L."/>
            <person name="Bradley K.W."/>
            <person name="Asai D.J."/>
            <person name="Bowman C.A."/>
            <person name="Russell D.A."/>
            <person name="Pope W.H."/>
            <person name="Jacobs-Sera D."/>
            <person name="Hendrix R.W."/>
            <person name="Hatfull G.F."/>
        </authorList>
    </citation>
    <scope>NUCLEOTIDE SEQUENCE [LARGE SCALE GENOMIC DNA]</scope>
    <source>
        <strain evidence="6 7">DSM 27710</strain>
    </source>
</reference>
<keyword evidence="6" id="KW-0223">Dioxygenase</keyword>
<dbReference type="Proteomes" id="UP000055590">
    <property type="component" value="Chromosome"/>
</dbReference>
<dbReference type="OrthoDB" id="6636843at2"/>
<evidence type="ECO:0000256" key="2">
    <source>
        <dbReference type="ARBA" id="ARBA00022723"/>
    </source>
</evidence>
<keyword evidence="3" id="KW-0560">Oxidoreductase</keyword>
<dbReference type="Pfam" id="PF03055">
    <property type="entry name" value="RPE65"/>
    <property type="match status" value="1"/>
</dbReference>
<feature type="binding site" evidence="5">
    <location>
        <position position="163"/>
    </location>
    <ligand>
        <name>Fe cation</name>
        <dbReference type="ChEBI" id="CHEBI:24875"/>
        <note>catalytic</note>
    </ligand>
</feature>
<comment type="cofactor">
    <cofactor evidence="5">
        <name>Fe(2+)</name>
        <dbReference type="ChEBI" id="CHEBI:29033"/>
    </cofactor>
    <text evidence="5">Binds 1 Fe(2+) ion per subunit.</text>
</comment>
<dbReference type="KEGG" id="vin:AKJ08_2188"/>
<gene>
    <name evidence="6" type="ORF">AKJ08_2188</name>
</gene>
<keyword evidence="7" id="KW-1185">Reference proteome</keyword>
<dbReference type="GO" id="GO:0016121">
    <property type="term" value="P:carotene catabolic process"/>
    <property type="evidence" value="ECO:0007669"/>
    <property type="project" value="TreeGrafter"/>
</dbReference>
<evidence type="ECO:0000256" key="1">
    <source>
        <dbReference type="ARBA" id="ARBA00006787"/>
    </source>
</evidence>
<dbReference type="GO" id="GO:0010436">
    <property type="term" value="F:carotenoid dioxygenase activity"/>
    <property type="evidence" value="ECO:0007669"/>
    <property type="project" value="TreeGrafter"/>
</dbReference>
<keyword evidence="2 5" id="KW-0479">Metal-binding</keyword>
<proteinExistence type="inferred from homology"/>
<feature type="binding site" evidence="5">
    <location>
        <position position="212"/>
    </location>
    <ligand>
        <name>Fe cation</name>
        <dbReference type="ChEBI" id="CHEBI:24875"/>
        <note>catalytic</note>
    </ligand>
</feature>
<evidence type="ECO:0000313" key="7">
    <source>
        <dbReference type="Proteomes" id="UP000055590"/>
    </source>
</evidence>
<dbReference type="AlphaFoldDB" id="A0A0K1PEG1"/>
<feature type="binding site" evidence="5">
    <location>
        <position position="451"/>
    </location>
    <ligand>
        <name>Fe cation</name>
        <dbReference type="ChEBI" id="CHEBI:24875"/>
        <note>catalytic</note>
    </ligand>
</feature>
<dbReference type="PANTHER" id="PTHR10543">
    <property type="entry name" value="BETA-CAROTENE DIOXYGENASE"/>
    <property type="match status" value="1"/>
</dbReference>
<feature type="binding site" evidence="5">
    <location>
        <position position="279"/>
    </location>
    <ligand>
        <name>Fe cation</name>
        <dbReference type="ChEBI" id="CHEBI:24875"/>
        <note>catalytic</note>
    </ligand>
</feature>
<protein>
    <submittedName>
        <fullName evidence="6">Dioxygenase, putative</fullName>
    </submittedName>
</protein>
<dbReference type="PANTHER" id="PTHR10543:SF89">
    <property type="entry name" value="CAROTENOID 9,10(9',10')-CLEAVAGE DIOXYGENASE 1"/>
    <property type="match status" value="1"/>
</dbReference>
<organism evidence="6 7">
    <name type="scientific">Vulgatibacter incomptus</name>
    <dbReference type="NCBI Taxonomy" id="1391653"/>
    <lineage>
        <taxon>Bacteria</taxon>
        <taxon>Pseudomonadati</taxon>
        <taxon>Myxococcota</taxon>
        <taxon>Myxococcia</taxon>
        <taxon>Myxococcales</taxon>
        <taxon>Cystobacterineae</taxon>
        <taxon>Vulgatibacteraceae</taxon>
        <taxon>Vulgatibacter</taxon>
    </lineage>
</organism>
<accession>A0A0K1PEG1</accession>
<dbReference type="STRING" id="1391653.AKJ08_2188"/>
<dbReference type="GO" id="GO:0046872">
    <property type="term" value="F:metal ion binding"/>
    <property type="evidence" value="ECO:0007669"/>
    <property type="project" value="UniProtKB-KW"/>
</dbReference>
<evidence type="ECO:0000256" key="5">
    <source>
        <dbReference type="PIRSR" id="PIRSR604294-1"/>
    </source>
</evidence>
<evidence type="ECO:0000256" key="4">
    <source>
        <dbReference type="ARBA" id="ARBA00023004"/>
    </source>
</evidence>
<comment type="similarity">
    <text evidence="1">Belongs to the carotenoid oxygenase family.</text>
</comment>
<name>A0A0K1PEG1_9BACT</name>
<evidence type="ECO:0000256" key="3">
    <source>
        <dbReference type="ARBA" id="ARBA00023002"/>
    </source>
</evidence>
<dbReference type="RefSeq" id="WP_050726063.1">
    <property type="nucleotide sequence ID" value="NZ_CP012332.1"/>
</dbReference>
<sequence>MRAASPRNPLLRSLSRPHGFEPLRVEGRLPEGLRGTLFRAGPGLFERFGKPVAHAFETDGAITAVRFGDGMALGATRIVESAGYRDEEAAGRFLYNSSASWLDRMRIARRGSSKSTGNTSAFLWQDRLFGLMEGGLPQEMDQDTLETLDATDLGVIPGAFSAHPHRVASLRTTFNFGLRYGRKMQIDLFALPDEGPARKLGTLEAPWQSMVHDFIATERHILLLLGPVELNLLRAMAGLADITKLFRWRPELGSRLFVVPLDDVNAARTYELDPFWAWHIANAFEEGGGPSLDICRLPTFGLDETDLVRSDGTAPLLTRLHLDFATGKASETRLFDVACELPQIAPQVAGGRYGTVFAQTERLDGNERLRGVTRIDLAGERSAEWLVPNGHIPSEPMLVARGEAEDDAWVLDLVYDGGRDTSYLAVLDGQRLEEGPVATVHFDQPIPITFHGAFAAARW</sequence>
<dbReference type="PATRIC" id="fig|1391653.3.peg.2287"/>
<evidence type="ECO:0000313" key="6">
    <source>
        <dbReference type="EMBL" id="AKU91801.1"/>
    </source>
</evidence>